<accession>A0ABX7Q4U8</accession>
<proteinExistence type="predicted"/>
<dbReference type="Pfam" id="PF07813">
    <property type="entry name" value="LTXXQ"/>
    <property type="match status" value="1"/>
</dbReference>
<organism evidence="2 3">
    <name type="scientific">Geobacter benzoatilyticus</name>
    <dbReference type="NCBI Taxonomy" id="2815309"/>
    <lineage>
        <taxon>Bacteria</taxon>
        <taxon>Pseudomonadati</taxon>
        <taxon>Thermodesulfobacteriota</taxon>
        <taxon>Desulfuromonadia</taxon>
        <taxon>Geobacterales</taxon>
        <taxon>Geobacteraceae</taxon>
        <taxon>Geobacter</taxon>
    </lineage>
</organism>
<dbReference type="Proteomes" id="UP000663651">
    <property type="component" value="Chromosome"/>
</dbReference>
<dbReference type="InterPro" id="IPR012899">
    <property type="entry name" value="LTXXQ"/>
</dbReference>
<gene>
    <name evidence="2" type="ORF">JZM60_04175</name>
</gene>
<keyword evidence="3" id="KW-1185">Reference proteome</keyword>
<feature type="chain" id="PRO_5046719799" description="Periplasmic heavy metal sensor" evidence="1">
    <location>
        <begin position="21"/>
        <end position="168"/>
    </location>
</feature>
<protein>
    <recommendedName>
        <fullName evidence="4">Periplasmic heavy metal sensor</fullName>
    </recommendedName>
</protein>
<feature type="signal peptide" evidence="1">
    <location>
        <begin position="1"/>
        <end position="20"/>
    </location>
</feature>
<reference evidence="2 3" key="1">
    <citation type="submission" date="2021-03" db="EMBL/GenBank/DDBJ databases">
        <title>Geobacter metallireducens gen. nov. sp. nov., a microorganism capable of coupling the complete oxidation of organic compounds to the reduction of iron and other metals.</title>
        <authorList>
            <person name="Li Y."/>
        </authorList>
    </citation>
    <scope>NUCLEOTIDE SEQUENCE [LARGE SCALE GENOMIC DNA]</scope>
    <source>
        <strain evidence="2 3">Jerry-YX</strain>
    </source>
</reference>
<evidence type="ECO:0008006" key="4">
    <source>
        <dbReference type="Google" id="ProtNLM"/>
    </source>
</evidence>
<evidence type="ECO:0000256" key="1">
    <source>
        <dbReference type="SAM" id="SignalP"/>
    </source>
</evidence>
<dbReference type="Gene3D" id="1.20.120.1490">
    <property type="match status" value="1"/>
</dbReference>
<name>A0ABX7Q4U8_9BACT</name>
<evidence type="ECO:0000313" key="3">
    <source>
        <dbReference type="Proteomes" id="UP000663651"/>
    </source>
</evidence>
<keyword evidence="1" id="KW-0732">Signal</keyword>
<dbReference type="EMBL" id="CP071382">
    <property type="protein sequence ID" value="QSV46483.1"/>
    <property type="molecule type" value="Genomic_DNA"/>
</dbReference>
<dbReference type="RefSeq" id="WP_207164262.1">
    <property type="nucleotide sequence ID" value="NZ_CP071382.1"/>
</dbReference>
<sequence>MNRIVLALLLTVAFAAPAFSQMKNMPMKEQRAGYGPMMEMGSMDMMGDMMGMCLDHADEIGLTDDQVMKLKPIHREMQKKHARFKADLKIAEIELMEIMEVKDFDLEKASAAVKKTEGIKTAHHLEMLQAMKEVRGSLTDEQFKKMKTMMMSMQPGEKKPAKKTMKKH</sequence>
<evidence type="ECO:0000313" key="2">
    <source>
        <dbReference type="EMBL" id="QSV46483.1"/>
    </source>
</evidence>